<sequence length="65" mass="7073">MPAGCSGSSPPIARWRCDFPLPRPCPSLPFFENFPSRGKKAARAFASPYRKAKGVAQPGILQLKN</sequence>
<proteinExistence type="predicted"/>
<dbReference type="EMBL" id="FLUN01000001">
    <property type="protein sequence ID" value="SBW05801.1"/>
    <property type="molecule type" value="Genomic_DNA"/>
</dbReference>
<organism evidence="1">
    <name type="scientific">uncultured Eubacteriales bacterium</name>
    <dbReference type="NCBI Taxonomy" id="172733"/>
    <lineage>
        <taxon>Bacteria</taxon>
        <taxon>Bacillati</taxon>
        <taxon>Bacillota</taxon>
        <taxon>Clostridia</taxon>
        <taxon>Eubacteriales</taxon>
        <taxon>environmental samples</taxon>
    </lineage>
</organism>
<evidence type="ECO:0000313" key="1">
    <source>
        <dbReference type="EMBL" id="SBW05801.1"/>
    </source>
</evidence>
<gene>
    <name evidence="1" type="ORF">KL86CLO1_12079</name>
</gene>
<reference evidence="1" key="1">
    <citation type="submission" date="2016-04" db="EMBL/GenBank/DDBJ databases">
        <authorList>
            <person name="Evans L.H."/>
            <person name="Alamgir A."/>
            <person name="Owens N."/>
            <person name="Weber N.D."/>
            <person name="Virtaneva K."/>
            <person name="Barbian K."/>
            <person name="Babar A."/>
            <person name="Rosenke K."/>
        </authorList>
    </citation>
    <scope>NUCLEOTIDE SEQUENCE</scope>
    <source>
        <strain evidence="1">86</strain>
    </source>
</reference>
<name>A0A212K270_9FIRM</name>
<protein>
    <submittedName>
        <fullName evidence="1">Uncharacterized protein</fullName>
    </submittedName>
</protein>
<dbReference type="AlphaFoldDB" id="A0A212K270"/>
<accession>A0A212K270</accession>